<dbReference type="InterPro" id="IPR036890">
    <property type="entry name" value="HATPase_C_sf"/>
</dbReference>
<dbReference type="InterPro" id="IPR003661">
    <property type="entry name" value="HisK_dim/P_dom"/>
</dbReference>
<dbReference type="Pfam" id="PF13493">
    <property type="entry name" value="DUF4118"/>
    <property type="match status" value="1"/>
</dbReference>
<proteinExistence type="predicted"/>
<keyword evidence="10 13" id="KW-1133">Transmembrane helix</keyword>
<dbReference type="InterPro" id="IPR038318">
    <property type="entry name" value="KdpD_sf"/>
</dbReference>
<dbReference type="SUPFAM" id="SSF47384">
    <property type="entry name" value="Homodimeric domain of signal transducing histidine kinase"/>
    <property type="match status" value="1"/>
</dbReference>
<keyword evidence="12 13" id="KW-0472">Membrane</keyword>
<dbReference type="SUPFAM" id="SSF55874">
    <property type="entry name" value="ATPase domain of HSP90 chaperone/DNA topoisomerase II/histidine kinase"/>
    <property type="match status" value="1"/>
</dbReference>
<dbReference type="PANTHER" id="PTHR45569:SF1">
    <property type="entry name" value="SENSOR PROTEIN KDPD"/>
    <property type="match status" value="1"/>
</dbReference>
<evidence type="ECO:0000256" key="3">
    <source>
        <dbReference type="ARBA" id="ARBA00012438"/>
    </source>
</evidence>
<dbReference type="GO" id="GO:0000155">
    <property type="term" value="F:phosphorelay sensor kinase activity"/>
    <property type="evidence" value="ECO:0007669"/>
    <property type="project" value="InterPro"/>
</dbReference>
<keyword evidence="9" id="KW-0067">ATP-binding</keyword>
<dbReference type="Gene3D" id="1.10.287.130">
    <property type="match status" value="1"/>
</dbReference>
<reference evidence="15 16" key="1">
    <citation type="submission" date="2017-10" db="EMBL/GenBank/DDBJ databases">
        <title>Genomics of the genus Arcobacter.</title>
        <authorList>
            <person name="Perez-Cataluna A."/>
            <person name="Figueras M.J."/>
        </authorList>
    </citation>
    <scope>NUCLEOTIDE SEQUENCE [LARGE SCALE GENOMIC DNA]</scope>
    <source>
        <strain evidence="15 16">CECT 8993</strain>
    </source>
</reference>
<dbReference type="Pfam" id="PF00512">
    <property type="entry name" value="HisKA"/>
    <property type="match status" value="1"/>
</dbReference>
<evidence type="ECO:0000256" key="5">
    <source>
        <dbReference type="ARBA" id="ARBA00022679"/>
    </source>
</evidence>
<evidence type="ECO:0000256" key="8">
    <source>
        <dbReference type="ARBA" id="ARBA00022777"/>
    </source>
</evidence>
<gene>
    <name evidence="15" type="ORF">CRV08_01940</name>
</gene>
<dbReference type="InterPro" id="IPR004358">
    <property type="entry name" value="Sig_transdc_His_kin-like_C"/>
</dbReference>
<dbReference type="Pfam" id="PF02518">
    <property type="entry name" value="HATPase_c"/>
    <property type="match status" value="1"/>
</dbReference>
<evidence type="ECO:0000256" key="7">
    <source>
        <dbReference type="ARBA" id="ARBA00022741"/>
    </source>
</evidence>
<keyword evidence="4" id="KW-0597">Phosphoprotein</keyword>
<protein>
    <recommendedName>
        <fullName evidence="3">histidine kinase</fullName>
        <ecNumber evidence="3">2.7.13.3</ecNumber>
    </recommendedName>
</protein>
<dbReference type="SMART" id="SM00388">
    <property type="entry name" value="HisKA"/>
    <property type="match status" value="1"/>
</dbReference>
<dbReference type="PROSITE" id="PS50109">
    <property type="entry name" value="HIS_KIN"/>
    <property type="match status" value="1"/>
</dbReference>
<evidence type="ECO:0000256" key="6">
    <source>
        <dbReference type="ARBA" id="ARBA00022692"/>
    </source>
</evidence>
<evidence type="ECO:0000256" key="9">
    <source>
        <dbReference type="ARBA" id="ARBA00022840"/>
    </source>
</evidence>
<evidence type="ECO:0000313" key="15">
    <source>
        <dbReference type="EMBL" id="RXJ70349.1"/>
    </source>
</evidence>
<keyword evidence="11" id="KW-0902">Two-component regulatory system</keyword>
<dbReference type="EC" id="2.7.13.3" evidence="3"/>
<name>A0A4Q0YLY0_9BACT</name>
<dbReference type="InterPro" id="IPR052023">
    <property type="entry name" value="Histidine_kinase_KdpD"/>
</dbReference>
<comment type="catalytic activity">
    <reaction evidence="1">
        <text>ATP + protein L-histidine = ADP + protein N-phospho-L-histidine.</text>
        <dbReference type="EC" id="2.7.13.3"/>
    </reaction>
</comment>
<evidence type="ECO:0000256" key="11">
    <source>
        <dbReference type="ARBA" id="ARBA00023012"/>
    </source>
</evidence>
<evidence type="ECO:0000256" key="10">
    <source>
        <dbReference type="ARBA" id="ARBA00022989"/>
    </source>
</evidence>
<dbReference type="InterPro" id="IPR025201">
    <property type="entry name" value="KdpD_TM"/>
</dbReference>
<keyword evidence="5" id="KW-0808">Transferase</keyword>
<sequence length="342" mass="39475">MKLLFSKYKEHRYIVNIFGLLIFITLISHLFRNHLDVINITLLHIIPVIIVAIYGKLKSTLLIAFICVILLNFLHIPPLYSFSVHNDYHILSFIFFGVIGGIITYQAKNLDSQKKQNEIRESLLNIVSHDLKTPLSTIQGSVNLMLSNSNLDEKSKYSLLEDINYSSQRMKRLITNILDSTRLSNKNIDIKYQWCDFEDILGVALDEFSQMQNDEKLIIKIDELSLFWGDNALLTQLFINLLDNAFKYSKKGTKIYFEITNYKKHVKIKIFNENEIIDKEKLRSIFDKFYRAEDSNDILGSGIGLSICKSIVKLHNGKIEAIAKNNGISIEVDLPIIKKVRI</sequence>
<keyword evidence="8 15" id="KW-0418">Kinase</keyword>
<feature type="domain" description="Histidine kinase" evidence="14">
    <location>
        <begin position="126"/>
        <end position="338"/>
    </location>
</feature>
<dbReference type="PANTHER" id="PTHR45569">
    <property type="entry name" value="SENSOR PROTEIN KDPD"/>
    <property type="match status" value="1"/>
</dbReference>
<dbReference type="RefSeq" id="WP_128978502.1">
    <property type="nucleotide sequence ID" value="NZ_PDKJ01000001.1"/>
</dbReference>
<dbReference type="InterPro" id="IPR003594">
    <property type="entry name" value="HATPase_dom"/>
</dbReference>
<feature type="transmembrane region" description="Helical" evidence="13">
    <location>
        <begin position="88"/>
        <end position="107"/>
    </location>
</feature>
<dbReference type="InterPro" id="IPR005467">
    <property type="entry name" value="His_kinase_dom"/>
</dbReference>
<dbReference type="EMBL" id="PDKJ01000001">
    <property type="protein sequence ID" value="RXJ70349.1"/>
    <property type="molecule type" value="Genomic_DNA"/>
</dbReference>
<dbReference type="Proteomes" id="UP000290172">
    <property type="component" value="Unassembled WGS sequence"/>
</dbReference>
<dbReference type="AlphaFoldDB" id="A0A4Q0YLY0"/>
<organism evidence="15 16">
    <name type="scientific">Halarcobacter ebronensis</name>
    <dbReference type="NCBI Taxonomy" id="1462615"/>
    <lineage>
        <taxon>Bacteria</taxon>
        <taxon>Pseudomonadati</taxon>
        <taxon>Campylobacterota</taxon>
        <taxon>Epsilonproteobacteria</taxon>
        <taxon>Campylobacterales</taxon>
        <taxon>Arcobacteraceae</taxon>
        <taxon>Halarcobacter</taxon>
    </lineage>
</organism>
<dbReference type="PRINTS" id="PR00344">
    <property type="entry name" value="BCTRLSENSOR"/>
</dbReference>
<evidence type="ECO:0000259" key="14">
    <source>
        <dbReference type="PROSITE" id="PS50109"/>
    </source>
</evidence>
<accession>A0A4Q0YLY0</accession>
<feature type="transmembrane region" description="Helical" evidence="13">
    <location>
        <begin position="37"/>
        <end position="54"/>
    </location>
</feature>
<dbReference type="GO" id="GO:0005524">
    <property type="term" value="F:ATP binding"/>
    <property type="evidence" value="ECO:0007669"/>
    <property type="project" value="UniProtKB-KW"/>
</dbReference>
<evidence type="ECO:0000256" key="2">
    <source>
        <dbReference type="ARBA" id="ARBA00004141"/>
    </source>
</evidence>
<comment type="subcellular location">
    <subcellularLocation>
        <location evidence="2">Membrane</location>
        <topology evidence="2">Multi-pass membrane protein</topology>
    </subcellularLocation>
</comment>
<dbReference type="InterPro" id="IPR036097">
    <property type="entry name" value="HisK_dim/P_sf"/>
</dbReference>
<keyword evidence="7" id="KW-0547">Nucleotide-binding</keyword>
<dbReference type="Gene3D" id="1.20.120.620">
    <property type="entry name" value="Backbone structure of the membrane domain of e. Coli histidine kinase receptor kdpd"/>
    <property type="match status" value="1"/>
</dbReference>
<evidence type="ECO:0000313" key="16">
    <source>
        <dbReference type="Proteomes" id="UP000290172"/>
    </source>
</evidence>
<dbReference type="CDD" id="cd00082">
    <property type="entry name" value="HisKA"/>
    <property type="match status" value="1"/>
</dbReference>
<feature type="transmembrane region" description="Helical" evidence="13">
    <location>
        <begin position="61"/>
        <end position="82"/>
    </location>
</feature>
<keyword evidence="6 13" id="KW-0812">Transmembrane</keyword>
<comment type="caution">
    <text evidence="15">The sequence shown here is derived from an EMBL/GenBank/DDBJ whole genome shotgun (WGS) entry which is preliminary data.</text>
</comment>
<evidence type="ECO:0000256" key="4">
    <source>
        <dbReference type="ARBA" id="ARBA00022553"/>
    </source>
</evidence>
<feature type="transmembrane region" description="Helical" evidence="13">
    <location>
        <begin position="12"/>
        <end position="31"/>
    </location>
</feature>
<dbReference type="SMART" id="SM00387">
    <property type="entry name" value="HATPase_c"/>
    <property type="match status" value="1"/>
</dbReference>
<evidence type="ECO:0000256" key="12">
    <source>
        <dbReference type="ARBA" id="ARBA00023136"/>
    </source>
</evidence>
<dbReference type="Gene3D" id="3.30.565.10">
    <property type="entry name" value="Histidine kinase-like ATPase, C-terminal domain"/>
    <property type="match status" value="1"/>
</dbReference>
<evidence type="ECO:0000256" key="1">
    <source>
        <dbReference type="ARBA" id="ARBA00000085"/>
    </source>
</evidence>
<dbReference type="GO" id="GO:0005886">
    <property type="term" value="C:plasma membrane"/>
    <property type="evidence" value="ECO:0007669"/>
    <property type="project" value="TreeGrafter"/>
</dbReference>
<evidence type="ECO:0000256" key="13">
    <source>
        <dbReference type="SAM" id="Phobius"/>
    </source>
</evidence>